<organism evidence="2 3">
    <name type="scientific">Rubinisphaera brasiliensis (strain ATCC 49424 / DSM 5305 / JCM 21570 / IAM 15109 / NBRC 103401 / IFAM 1448)</name>
    <name type="common">Planctomyces brasiliensis</name>
    <dbReference type="NCBI Taxonomy" id="756272"/>
    <lineage>
        <taxon>Bacteria</taxon>
        <taxon>Pseudomonadati</taxon>
        <taxon>Planctomycetota</taxon>
        <taxon>Planctomycetia</taxon>
        <taxon>Planctomycetales</taxon>
        <taxon>Planctomycetaceae</taxon>
        <taxon>Rubinisphaera</taxon>
    </lineage>
</organism>
<evidence type="ECO:0000313" key="3">
    <source>
        <dbReference type="Proteomes" id="UP000006860"/>
    </source>
</evidence>
<dbReference type="Proteomes" id="UP000006860">
    <property type="component" value="Chromosome"/>
</dbReference>
<dbReference type="KEGG" id="pbs:Plabr_0182"/>
<protein>
    <recommendedName>
        <fullName evidence="4">Transmembrane protein</fullName>
    </recommendedName>
</protein>
<dbReference type="HOGENOM" id="CLU_2059671_0_0_0"/>
<dbReference type="AlphaFoldDB" id="F0SNH8"/>
<keyword evidence="1" id="KW-1133">Transmembrane helix</keyword>
<dbReference type="EMBL" id="CP002546">
    <property type="protein sequence ID" value="ADY57812.1"/>
    <property type="molecule type" value="Genomic_DNA"/>
</dbReference>
<feature type="transmembrane region" description="Helical" evidence="1">
    <location>
        <begin position="60"/>
        <end position="77"/>
    </location>
</feature>
<sequence>MASRKFSIVIACLFVLGAFTWYGARFWTFGHVPASFAIPCVLAIALAVSQVRGSDSSRWLMLLFSGGGAYASFNLVSSTNARGIAGEAFLFPGVFFSLCAVLLVVSLLSGLRRTRKTAE</sequence>
<keyword evidence="3" id="KW-1185">Reference proteome</keyword>
<gene>
    <name evidence="2" type="ordered locus">Plabr_0182</name>
</gene>
<reference evidence="3" key="1">
    <citation type="submission" date="2011-02" db="EMBL/GenBank/DDBJ databases">
        <title>The complete genome of Planctomyces brasiliensis DSM 5305.</title>
        <authorList>
            <person name="Lucas S."/>
            <person name="Copeland A."/>
            <person name="Lapidus A."/>
            <person name="Bruce D."/>
            <person name="Goodwin L."/>
            <person name="Pitluck S."/>
            <person name="Kyrpides N."/>
            <person name="Mavromatis K."/>
            <person name="Pagani I."/>
            <person name="Ivanova N."/>
            <person name="Ovchinnikova G."/>
            <person name="Lu M."/>
            <person name="Detter J.C."/>
            <person name="Han C."/>
            <person name="Land M."/>
            <person name="Hauser L."/>
            <person name="Markowitz V."/>
            <person name="Cheng J.-F."/>
            <person name="Hugenholtz P."/>
            <person name="Woyke T."/>
            <person name="Wu D."/>
            <person name="Tindall B."/>
            <person name="Pomrenke H.G."/>
            <person name="Brambilla E."/>
            <person name="Klenk H.-P."/>
            <person name="Eisen J.A."/>
        </authorList>
    </citation>
    <scope>NUCLEOTIDE SEQUENCE [LARGE SCALE GENOMIC DNA]</scope>
    <source>
        <strain evidence="3">ATCC 49424 / DSM 5305 / JCM 21570 / IAM 15109 / NBRC 103401 / IFAM 1448</strain>
    </source>
</reference>
<accession>F0SNH8</accession>
<keyword evidence="1" id="KW-0812">Transmembrane</keyword>
<feature type="transmembrane region" description="Helical" evidence="1">
    <location>
        <begin position="89"/>
        <end position="111"/>
    </location>
</feature>
<evidence type="ECO:0000256" key="1">
    <source>
        <dbReference type="SAM" id="Phobius"/>
    </source>
</evidence>
<name>F0SNH8_RUBBR</name>
<evidence type="ECO:0000313" key="2">
    <source>
        <dbReference type="EMBL" id="ADY57812.1"/>
    </source>
</evidence>
<feature type="transmembrane region" description="Helical" evidence="1">
    <location>
        <begin position="30"/>
        <end position="48"/>
    </location>
</feature>
<evidence type="ECO:0008006" key="4">
    <source>
        <dbReference type="Google" id="ProtNLM"/>
    </source>
</evidence>
<proteinExistence type="predicted"/>
<keyword evidence="1" id="KW-0472">Membrane</keyword>